<reference evidence="2 3" key="1">
    <citation type="submission" date="2023-07" db="EMBL/GenBank/DDBJ databases">
        <title>Sorghum-associated microbial communities from plants grown in Nebraska, USA.</title>
        <authorList>
            <person name="Schachtman D."/>
        </authorList>
    </citation>
    <scope>NUCLEOTIDE SEQUENCE [LARGE SCALE GENOMIC DNA]</scope>
    <source>
        <strain evidence="2 3">CC258</strain>
    </source>
</reference>
<protein>
    <submittedName>
        <fullName evidence="2">Uncharacterized protein</fullName>
    </submittedName>
</protein>
<keyword evidence="3" id="KW-1185">Reference proteome</keyword>
<gene>
    <name evidence="2" type="ORF">J2736_002123</name>
</gene>
<organism evidence="2 3">
    <name type="scientific">Paenibacillus qinlingensis</name>
    <dbReference type="NCBI Taxonomy" id="1837343"/>
    <lineage>
        <taxon>Bacteria</taxon>
        <taxon>Bacillati</taxon>
        <taxon>Bacillota</taxon>
        <taxon>Bacilli</taxon>
        <taxon>Bacillales</taxon>
        <taxon>Paenibacillaceae</taxon>
        <taxon>Paenibacillus</taxon>
    </lineage>
</organism>
<evidence type="ECO:0000256" key="1">
    <source>
        <dbReference type="SAM" id="SignalP"/>
    </source>
</evidence>
<proteinExistence type="predicted"/>
<evidence type="ECO:0000313" key="2">
    <source>
        <dbReference type="EMBL" id="MDR6550936.1"/>
    </source>
</evidence>
<feature type="signal peptide" evidence="1">
    <location>
        <begin position="1"/>
        <end position="23"/>
    </location>
</feature>
<dbReference type="RefSeq" id="WP_310226167.1">
    <property type="nucleotide sequence ID" value="NZ_JAVDSB010000002.1"/>
</dbReference>
<sequence length="165" mass="17198">MKKKLMKLSALSLCLSTMLPALAFADTHSSSANILQYGPNGGITFSVYATTTSVLTYSSSGSLYNFNNSDSSIRSSDSYGLSSCGDTLAVRNTTTFNSSSVTLSQNSSYIVAPGTSVIGKNSGSSWTSAQFAPFSISVNNEGYVQPAGNKCFGGGTVTDSWTDSH</sequence>
<name>A0ABU1NTY1_9BACL</name>
<feature type="chain" id="PRO_5047493839" evidence="1">
    <location>
        <begin position="24"/>
        <end position="165"/>
    </location>
</feature>
<evidence type="ECO:0000313" key="3">
    <source>
        <dbReference type="Proteomes" id="UP001267290"/>
    </source>
</evidence>
<accession>A0ABU1NTY1</accession>
<dbReference type="Proteomes" id="UP001267290">
    <property type="component" value="Unassembled WGS sequence"/>
</dbReference>
<keyword evidence="1" id="KW-0732">Signal</keyword>
<dbReference type="EMBL" id="JAVDSB010000002">
    <property type="protein sequence ID" value="MDR6550936.1"/>
    <property type="molecule type" value="Genomic_DNA"/>
</dbReference>
<comment type="caution">
    <text evidence="2">The sequence shown here is derived from an EMBL/GenBank/DDBJ whole genome shotgun (WGS) entry which is preliminary data.</text>
</comment>